<dbReference type="PANTHER" id="PTHR22956:SF26">
    <property type="entry name" value="TYROSINE-PROTEIN PHOSPHATASE DOMAIN-CONTAINING PROTEIN"/>
    <property type="match status" value="1"/>
</dbReference>
<organism evidence="5">
    <name type="scientific">Caenorhabditis brenneri</name>
    <name type="common">Nematode worm</name>
    <dbReference type="NCBI Taxonomy" id="135651"/>
    <lineage>
        <taxon>Eukaryota</taxon>
        <taxon>Metazoa</taxon>
        <taxon>Ecdysozoa</taxon>
        <taxon>Nematoda</taxon>
        <taxon>Chromadorea</taxon>
        <taxon>Rhabditida</taxon>
        <taxon>Rhabditina</taxon>
        <taxon>Rhabditomorpha</taxon>
        <taxon>Rhabditoidea</taxon>
        <taxon>Rhabditidae</taxon>
        <taxon>Peloderinae</taxon>
        <taxon>Caenorhabditis</taxon>
    </lineage>
</organism>
<name>G0NIN1_CAEBE</name>
<evidence type="ECO:0000259" key="3">
    <source>
        <dbReference type="Pfam" id="PF02206"/>
    </source>
</evidence>
<dbReference type="InParanoid" id="G0NIN1"/>
<dbReference type="STRING" id="135651.G0NIN1"/>
<evidence type="ECO:0000313" key="5">
    <source>
        <dbReference type="Proteomes" id="UP000008068"/>
    </source>
</evidence>
<dbReference type="EMBL" id="GL379891">
    <property type="protein sequence ID" value="EGT31935.1"/>
    <property type="molecule type" value="Genomic_DNA"/>
</dbReference>
<evidence type="ECO:0000256" key="1">
    <source>
        <dbReference type="SAM" id="Phobius"/>
    </source>
</evidence>
<feature type="signal peptide" evidence="2">
    <location>
        <begin position="1"/>
        <end position="21"/>
    </location>
</feature>
<dbReference type="OrthoDB" id="5910937at2759"/>
<dbReference type="OMA" id="YFWENED"/>
<keyword evidence="5" id="KW-1185">Reference proteome</keyword>
<keyword evidence="1" id="KW-0472">Membrane</keyword>
<dbReference type="Proteomes" id="UP000008068">
    <property type="component" value="Unassembled WGS sequence"/>
</dbReference>
<dbReference type="InterPro" id="IPR003125">
    <property type="entry name" value="WSN"/>
</dbReference>
<gene>
    <name evidence="4" type="ORF">CAEBREN_04488</name>
</gene>
<proteinExistence type="predicted"/>
<evidence type="ECO:0000313" key="4">
    <source>
        <dbReference type="EMBL" id="EGT31935.1"/>
    </source>
</evidence>
<feature type="chain" id="PRO_5003405364" description="Domain of unknown function WSN domain-containing protein" evidence="2">
    <location>
        <begin position="22"/>
        <end position="798"/>
    </location>
</feature>
<keyword evidence="2" id="KW-0732">Signal</keyword>
<dbReference type="HOGENOM" id="CLU_352424_0_0_1"/>
<accession>G0NIN1</accession>
<reference evidence="5" key="1">
    <citation type="submission" date="2011-07" db="EMBL/GenBank/DDBJ databases">
        <authorList>
            <consortium name="Caenorhabditis brenneri Sequencing and Analysis Consortium"/>
            <person name="Wilson R.K."/>
        </authorList>
    </citation>
    <scope>NUCLEOTIDE SEQUENCE [LARGE SCALE GENOMIC DNA]</scope>
    <source>
        <strain evidence="5">PB2801</strain>
    </source>
</reference>
<dbReference type="InterPro" id="IPR053345">
    <property type="entry name" value="Ankyrin_repeat-containing"/>
</dbReference>
<evidence type="ECO:0000256" key="2">
    <source>
        <dbReference type="SAM" id="SignalP"/>
    </source>
</evidence>
<keyword evidence="1" id="KW-1133">Transmembrane helix</keyword>
<dbReference type="Pfam" id="PF02206">
    <property type="entry name" value="WSN"/>
    <property type="match status" value="1"/>
</dbReference>
<protein>
    <recommendedName>
        <fullName evidence="3">Domain of unknown function WSN domain-containing protein</fullName>
    </recommendedName>
</protein>
<feature type="domain" description="Domain of unknown function WSN" evidence="3">
    <location>
        <begin position="37"/>
        <end position="76"/>
    </location>
</feature>
<sequence>MELFASKCFIFLVLSTIPILSDHHSSKKSPPIPIIHLYEDLKPLGRIVNAIYVDQGLRDGSVRQSDVIHELLNVEKSMSRRKIDEELVAKLPNDISALVSVGDIVCGGDDEKCKIPEVILKGVDVAESFEIKSTDVEKVFDEKSPIQLLSFISERSKLSSIRETLVMNIQSIKSNLTISDEDLKTMLFQIETSLTMFLRYVNLHSHPASKEIERNKINSMIRSISEFKNITDVATGETWSKTLKTVEKVALDVIDAFSSTRLRDLNKKFEIARRLSSNLSIPIEERNELPGFLNGWIDLPKLQDDMKSDFVHDNLMKRSVFNRGSPFIFVLESMMNPITKVQSIIKSDEFASTIEVFGEQLQSVLDEIENLKSIQKFFDCFRDVSGFDWTIWEFSEEKKFSGEAVRNYLDAVRKRNLTLEFSSNLKKQLKGTISNKHVVLQDFTNLDDLSLELSVAQRKIDEIFMPSLLEFFDNENFRKLGETLKITQKWLKLSQQNSIPRCIDDKNMLKKTRKVLQKRQILSGLRLFKSPSKTTSTVSEAIKLMKEFISKWATLENSTFLETPDESEKLPRLQNAQKICKDLNLAINLLIRLQTAFSAEQHIEHLLSKEKEIDQAISETKNSEAKEKLGIWWNDDTKHTLRNVTRIAAMFQNKTVPKPTNLEGYGVAFDAGLDFNGLVNVNMKILMDNLRSVNIRSLDPEVLEELRGLDLGFAHSDSILKSGREAFYQVVAYFNGYSNVSNPKPVEVGVEKNKDESISTVTTGAITGGIVLLLVLIAFLTILMCRRKSLKKNKNQNK</sequence>
<dbReference type="PANTHER" id="PTHR22956">
    <property type="entry name" value="ANKYRIN REPEAT-CONTAINING PROTEIN F37A4.4-RELATED-RELATED"/>
    <property type="match status" value="1"/>
</dbReference>
<dbReference type="AlphaFoldDB" id="G0NIN1"/>
<feature type="transmembrane region" description="Helical" evidence="1">
    <location>
        <begin position="764"/>
        <end position="785"/>
    </location>
</feature>
<keyword evidence="1" id="KW-0812">Transmembrane</keyword>